<organism evidence="1 2">
    <name type="scientific">Gimesia maris</name>
    <dbReference type="NCBI Taxonomy" id="122"/>
    <lineage>
        <taxon>Bacteria</taxon>
        <taxon>Pseudomonadati</taxon>
        <taxon>Planctomycetota</taxon>
        <taxon>Planctomycetia</taxon>
        <taxon>Planctomycetales</taxon>
        <taxon>Planctomycetaceae</taxon>
        <taxon>Gimesia</taxon>
    </lineage>
</organism>
<dbReference type="Proteomes" id="UP000322887">
    <property type="component" value="Chromosome"/>
</dbReference>
<name>A0ABX5YMY0_9PLAN</name>
<evidence type="ECO:0000313" key="2">
    <source>
        <dbReference type="Proteomes" id="UP000322887"/>
    </source>
</evidence>
<dbReference type="EMBL" id="CP042910">
    <property type="protein sequence ID" value="QEG16955.1"/>
    <property type="molecule type" value="Genomic_DNA"/>
</dbReference>
<sequence>MDVKCLFLILTFFAAGEAATIAQALMEFKDWKIDSDQMPRLSEIAPNSVFVIRI</sequence>
<proteinExistence type="predicted"/>
<protein>
    <submittedName>
        <fullName evidence="1">Uncharacterized protein</fullName>
    </submittedName>
</protein>
<evidence type="ECO:0000313" key="1">
    <source>
        <dbReference type="EMBL" id="QEG16955.1"/>
    </source>
</evidence>
<reference evidence="1 2" key="1">
    <citation type="submission" date="2019-08" db="EMBL/GenBank/DDBJ databases">
        <title>Deep-cultivation of Planctomycetes and their phenomic and genomic characterization uncovers novel biology.</title>
        <authorList>
            <person name="Wiegand S."/>
            <person name="Jogler M."/>
            <person name="Boedeker C."/>
            <person name="Pinto D."/>
            <person name="Vollmers J."/>
            <person name="Rivas-Marin E."/>
            <person name="Kohn T."/>
            <person name="Peeters S.H."/>
            <person name="Heuer A."/>
            <person name="Rast P."/>
            <person name="Oberbeckmann S."/>
            <person name="Bunk B."/>
            <person name="Jeske O."/>
            <person name="Meyerdierks A."/>
            <person name="Storesund J.E."/>
            <person name="Kallscheuer N."/>
            <person name="Luecker S."/>
            <person name="Lage O.M."/>
            <person name="Pohl T."/>
            <person name="Merkel B.J."/>
            <person name="Hornburger P."/>
            <person name="Mueller R.-W."/>
            <person name="Bruemmer F."/>
            <person name="Labrenz M."/>
            <person name="Spormann A.M."/>
            <person name="Op den Camp H."/>
            <person name="Overmann J."/>
            <person name="Amann R."/>
            <person name="Jetten M.S.M."/>
            <person name="Mascher T."/>
            <person name="Medema M.H."/>
            <person name="Devos D.P."/>
            <person name="Kaster A.-K."/>
            <person name="Ovreas L."/>
            <person name="Rohde M."/>
            <person name="Galperin M.Y."/>
            <person name="Jogler C."/>
        </authorList>
    </citation>
    <scope>NUCLEOTIDE SEQUENCE [LARGE SCALE GENOMIC DNA]</scope>
    <source>
        <strain evidence="1 2">DSM 8797</strain>
    </source>
</reference>
<keyword evidence="2" id="KW-1185">Reference proteome</keyword>
<dbReference type="RefSeq" id="WP_002686278.1">
    <property type="nucleotide sequence ID" value="NZ_DDOA01000006.1"/>
</dbReference>
<accession>A0ABX5YMY0</accession>
<gene>
    <name evidence="1" type="ORF">GmarT_28260</name>
</gene>